<organism evidence="2 3">
    <name type="scientific">Parvularcula bermudensis (strain ATCC BAA-594 / HTCC2503 / KCTC 12087)</name>
    <dbReference type="NCBI Taxonomy" id="314260"/>
    <lineage>
        <taxon>Bacteria</taxon>
        <taxon>Pseudomonadati</taxon>
        <taxon>Pseudomonadota</taxon>
        <taxon>Alphaproteobacteria</taxon>
        <taxon>Parvularculales</taxon>
        <taxon>Parvularculaceae</taxon>
        <taxon>Parvularcula</taxon>
    </lineage>
</organism>
<evidence type="ECO:0000259" key="1">
    <source>
        <dbReference type="Pfam" id="PF03372"/>
    </source>
</evidence>
<keyword evidence="3" id="KW-1185">Reference proteome</keyword>
<dbReference type="InterPro" id="IPR036691">
    <property type="entry name" value="Endo/exonu/phosph_ase_sf"/>
</dbReference>
<dbReference type="KEGG" id="pbr:PB2503_05307"/>
<dbReference type="Gene3D" id="3.60.10.10">
    <property type="entry name" value="Endonuclease/exonuclease/phosphatase"/>
    <property type="match status" value="1"/>
</dbReference>
<proteinExistence type="predicted"/>
<sequence>MLPTADLGLTETASLRLSATGTEGADERLTAALLSPSGQDALALSWLAGPVDNSLVGSAFTASALPGPLIAEFQSNPPGTDPATQTIELSGEAGTSFTGVLLSIESDAGSSAGTVDRLETVSGTFDANGLLTVEIADLENPSFTLVLLDSFTGAVGTDIDTDDDGTADDLSTFGTVLDAIGVPDTAGDEAFVYGAELGGTDFAYTGAEPELIFRDGSVGDLYAVNFLGSSTDIVAADGTVLSPSDFDTDPTLAPTFGALNPTLGSQAAPVLIAEFQSNPPGTDPATQTIELSGEAGTSFTGVLLSIESDAGSSAGTVDRLETVSGTFDANGLLTVEIADLENPSFTLVLLDSFTGAVGTDIDTDDDGTADDLSTFGTVLDAIGVPDTAGDEAFVYGAELGGTDFAYTGAEPELIFRDGSVGDLYAVNFLGSSTDIVAADGTVLSPSDFDTDPTLAPTFGALNPTLMADPEPITLISDVQGTGAVSPLAGGTVTVRAVVVGDFQDGGLGENGDFNGFYLQEEDADADGDAQSSEGIFVFDGSSPAIDVAVGDLVEVTGTVTEFFGETQISLSSIEIISADNTLPTAATITFPVADVVSTDDGTLIADLEAYEGMLVTVPNSQQLTVTDLFTYGRFGDIGLTAGDRLPIFTQDNAPDAVGYAAFLEEAAKSTLVIDDGSSVQNPTSLPYPDGFFDGDEGLRAGDSVQDLVGVVRYSRGSGGFGDENFRINPVEAPTFVNDNPRPTEAPDVGGDLTVATFNVLNFFTTLDQNGNTSGPSNLEPRGADNQAEFDRQLDKLVQAIGQSGADILSLVELENEFADTNGDGQFAIGTLVDALNTAFPTETYAYVDPGQSFVDVSDAISVGFIYKTDKVQLAEGTTVEILSDADLPGLGLSFGQPVFDGVSTNRAALAATFEEIDGGGQVTLVANHFKSKGGSGSGGDADQGDGAGAFNQTRLNAAIALDAWLATDPTSSGDADVMILGDLNAYAMEDPIAYLKNAGFTDLVDSLADTDYTYGFPVDLGIVPQAQGYGTLDYAFANASLLSQVVDAAVWHINADEPPVIDYDLDFKPTEQEAYFDPSTPFRSSDHDPVLIGLNLTSSNVAPTAFDDDALVTAGQSVEVDLLVNDVDEDNDPLTVVDLDVAGLEGSVLDNGDGTVTYSTEGRFAYLAEGETALTSFGYTISDGEEQSSATVLVTVEGPVEVANSGTAFSLLTFTNGGLNLFTFDGDAFRAYGQGADAGVSYDEVEAFLAEAAALYGGVVSIEATIDDAVLADGEAALSIEATAEGLVTLAGDAIDGTLTFAFATQRAAENFEAFLFDLTDEIAANGAVANDPTDFRFDLGGLRVFYDQIGDQFGFTADGGATQSRFDALDPFVEAIATVFGATALRDGAIDGLAAAEGESLTVLRAGTFALLTGGAIEGTELYRFADEATAVTVATGLNDLFDLIDETAAVAAEDASPAPALIDAADLFA</sequence>
<dbReference type="Pfam" id="PF03372">
    <property type="entry name" value="Exo_endo_phos"/>
    <property type="match status" value="1"/>
</dbReference>
<dbReference type="Pfam" id="PF17963">
    <property type="entry name" value="Big_9"/>
    <property type="match status" value="1"/>
</dbReference>
<dbReference type="RefSeq" id="WP_013300109.1">
    <property type="nucleotide sequence ID" value="NC_014414.1"/>
</dbReference>
<reference evidence="3" key="1">
    <citation type="submission" date="2010-08" db="EMBL/GenBank/DDBJ databases">
        <title>Genome sequence of Parvularcula bermudensis HTCC2503.</title>
        <authorList>
            <person name="Kang D.-M."/>
            <person name="Oh H.-M."/>
            <person name="Cho J.-C."/>
        </authorList>
    </citation>
    <scope>NUCLEOTIDE SEQUENCE [LARGE SCALE GENOMIC DNA]</scope>
    <source>
        <strain evidence="3">ATCC BAA-594 / HTCC2503 / KCTC 12087</strain>
    </source>
</reference>
<dbReference type="GO" id="GO:0003824">
    <property type="term" value="F:catalytic activity"/>
    <property type="evidence" value="ECO:0007669"/>
    <property type="project" value="InterPro"/>
</dbReference>
<dbReference type="eggNOG" id="COG2374">
    <property type="taxonomic scope" value="Bacteria"/>
</dbReference>
<evidence type="ECO:0000313" key="3">
    <source>
        <dbReference type="Proteomes" id="UP000001302"/>
    </source>
</evidence>
<dbReference type="HOGENOM" id="CLU_250181_0_0_5"/>
<dbReference type="CDD" id="cd04486">
    <property type="entry name" value="YhcR_OBF_like"/>
    <property type="match status" value="1"/>
</dbReference>
<dbReference type="CDD" id="cd10283">
    <property type="entry name" value="MnuA_DNase1-like"/>
    <property type="match status" value="1"/>
</dbReference>
<protein>
    <submittedName>
        <fullName evidence="2">Extracellular nuclease</fullName>
    </submittedName>
</protein>
<gene>
    <name evidence="2" type="ordered locus">PB2503_05307</name>
</gene>
<dbReference type="InterPro" id="IPR047971">
    <property type="entry name" value="ExeM-like"/>
</dbReference>
<name>E0TG92_PARBH</name>
<reference evidence="2 3" key="2">
    <citation type="journal article" date="2011" name="J. Bacteriol.">
        <title>Complete genome sequence of strain HTCC2503T of Parvularcula bermudensis, the type species of the order "Parvularculales" in the class Alphaproteobacteria.</title>
        <authorList>
            <person name="Oh H.M."/>
            <person name="Kang I."/>
            <person name="Vergin K.L."/>
            <person name="Kang D."/>
            <person name="Rhee K.H."/>
            <person name="Giovannoni S.J."/>
            <person name="Cho J.C."/>
        </authorList>
    </citation>
    <scope>NUCLEOTIDE SEQUENCE [LARGE SCALE GENOMIC DNA]</scope>
    <source>
        <strain evidence="3">ATCC BAA-594 / HTCC2503 / KCTC 12087</strain>
    </source>
</reference>
<accession>E0TG92</accession>
<dbReference type="NCBIfam" id="NF033681">
    <property type="entry name" value="ExeM_NucH_DNase"/>
    <property type="match status" value="1"/>
</dbReference>
<dbReference type="EMBL" id="CP002156">
    <property type="protein sequence ID" value="ADM09135.1"/>
    <property type="molecule type" value="Genomic_DNA"/>
</dbReference>
<dbReference type="OrthoDB" id="9773411at2"/>
<dbReference type="STRING" id="314260.PB2503_05307"/>
<dbReference type="Proteomes" id="UP000001302">
    <property type="component" value="Chromosome"/>
</dbReference>
<evidence type="ECO:0000313" key="2">
    <source>
        <dbReference type="EMBL" id="ADM09135.1"/>
    </source>
</evidence>
<dbReference type="InterPro" id="IPR005135">
    <property type="entry name" value="Endo/exonuclease/phosphatase"/>
</dbReference>
<dbReference type="PANTHER" id="PTHR42834">
    <property type="entry name" value="ENDONUCLEASE/EXONUCLEASE/PHOSPHATASE FAMILY PROTEIN (AFU_ORTHOLOGUE AFUA_3G09210)"/>
    <property type="match status" value="1"/>
</dbReference>
<dbReference type="SUPFAM" id="SSF56219">
    <property type="entry name" value="DNase I-like"/>
    <property type="match status" value="1"/>
</dbReference>
<dbReference type="PANTHER" id="PTHR42834:SF1">
    <property type="entry name" value="ENDONUCLEASE_EXONUCLEASE_PHOSPHATASE FAMILY PROTEIN (AFU_ORTHOLOGUE AFUA_3G09210)"/>
    <property type="match status" value="1"/>
</dbReference>
<feature type="domain" description="Endonuclease/exonuclease/phosphatase" evidence="1">
    <location>
        <begin position="755"/>
        <end position="1087"/>
    </location>
</feature>